<accession>A0A371GBF7</accession>
<comment type="caution">
    <text evidence="1">The sequence shown here is derived from an EMBL/GenBank/DDBJ whole genome shotgun (WGS) entry which is preliminary data.</text>
</comment>
<dbReference type="EMBL" id="QJKJ01006115">
    <property type="protein sequence ID" value="RDX87836.1"/>
    <property type="molecule type" value="Genomic_DNA"/>
</dbReference>
<dbReference type="PANTHER" id="PTHR33240">
    <property type="entry name" value="OS08G0508500 PROTEIN"/>
    <property type="match status" value="1"/>
</dbReference>
<evidence type="ECO:0000313" key="1">
    <source>
        <dbReference type="EMBL" id="RDX87836.1"/>
    </source>
</evidence>
<dbReference type="PANTHER" id="PTHR33240:SF15">
    <property type="entry name" value="GAG-PRO-LIKE PROTEIN"/>
    <property type="match status" value="1"/>
</dbReference>
<organism evidence="1 2">
    <name type="scientific">Mucuna pruriens</name>
    <name type="common">Velvet bean</name>
    <name type="synonym">Dolichos pruriens</name>
    <dbReference type="NCBI Taxonomy" id="157652"/>
    <lineage>
        <taxon>Eukaryota</taxon>
        <taxon>Viridiplantae</taxon>
        <taxon>Streptophyta</taxon>
        <taxon>Embryophyta</taxon>
        <taxon>Tracheophyta</taxon>
        <taxon>Spermatophyta</taxon>
        <taxon>Magnoliopsida</taxon>
        <taxon>eudicotyledons</taxon>
        <taxon>Gunneridae</taxon>
        <taxon>Pentapetalae</taxon>
        <taxon>rosids</taxon>
        <taxon>fabids</taxon>
        <taxon>Fabales</taxon>
        <taxon>Fabaceae</taxon>
        <taxon>Papilionoideae</taxon>
        <taxon>50 kb inversion clade</taxon>
        <taxon>NPAAA clade</taxon>
        <taxon>indigoferoid/millettioid clade</taxon>
        <taxon>Phaseoleae</taxon>
        <taxon>Mucuna</taxon>
    </lineage>
</organism>
<gene>
    <name evidence="1" type="ORF">CR513_30633</name>
</gene>
<name>A0A371GBF7_MUCPR</name>
<dbReference type="Proteomes" id="UP000257109">
    <property type="component" value="Unassembled WGS sequence"/>
</dbReference>
<evidence type="ECO:0000313" key="2">
    <source>
        <dbReference type="Proteomes" id="UP000257109"/>
    </source>
</evidence>
<reference evidence="1" key="1">
    <citation type="submission" date="2018-05" db="EMBL/GenBank/DDBJ databases">
        <title>Draft genome of Mucuna pruriens seed.</title>
        <authorList>
            <person name="Nnadi N.E."/>
            <person name="Vos R."/>
            <person name="Hasami M.H."/>
            <person name="Devisetty U.K."/>
            <person name="Aguiy J.C."/>
        </authorList>
    </citation>
    <scope>NUCLEOTIDE SEQUENCE [LARGE SCALE GENOMIC DNA]</scope>
    <source>
        <strain evidence="1">JCA_2017</strain>
    </source>
</reference>
<keyword evidence="2" id="KW-1185">Reference proteome</keyword>
<proteinExistence type="predicted"/>
<dbReference type="AlphaFoldDB" id="A0A371GBF7"/>
<feature type="non-terminal residue" evidence="1">
    <location>
        <position position="1"/>
    </location>
</feature>
<protein>
    <submittedName>
        <fullName evidence="1">Uncharacterized protein</fullName>
    </submittedName>
</protein>
<sequence length="214" mass="24792">MADCRTLQEKIERLIQEGHLSQYVRKGNEKAQPAQRWLERRVETSRPKNPVMMLDARREGGREVDHYKEGTPGTKVASVVRIDKSRKRKAYNVLAVRRKADITPTPVITFSERDMRYEPPRQDEPMVISVVTTEYKVERVLIDQGSSANILYWSTCKKLGLQSADLEACVRKLYGFVDEQVTVKGVTKLDHVRRTNTRMHHPDAVHSHQCRRLL</sequence>